<dbReference type="Pfam" id="PF04055">
    <property type="entry name" value="Radical_SAM"/>
    <property type="match status" value="1"/>
</dbReference>
<comment type="subcellular location">
    <subcellularLocation>
        <location evidence="1 14">Cytoplasm</location>
    </subcellularLocation>
</comment>
<keyword evidence="9 14" id="KW-0819">tRNA processing</keyword>
<keyword evidence="12 14" id="KW-0411">Iron-sulfur</keyword>
<dbReference type="PANTHER" id="PTHR30544">
    <property type="entry name" value="23S RRNA METHYLTRANSFERASE"/>
    <property type="match status" value="1"/>
</dbReference>
<feature type="binding site" evidence="14">
    <location>
        <position position="116"/>
    </location>
    <ligand>
        <name>[4Fe-4S] cluster</name>
        <dbReference type="ChEBI" id="CHEBI:49883"/>
        <note>4Fe-4S-S-AdoMet</note>
    </ligand>
</feature>
<dbReference type="InterPro" id="IPR027492">
    <property type="entry name" value="RNA_MTrfase_RlmN"/>
</dbReference>
<dbReference type="InterPro" id="IPR007197">
    <property type="entry name" value="rSAM"/>
</dbReference>
<feature type="binding site" evidence="14">
    <location>
        <position position="112"/>
    </location>
    <ligand>
        <name>[4Fe-4S] cluster</name>
        <dbReference type="ChEBI" id="CHEBI:49883"/>
        <note>4Fe-4S-S-AdoMet</note>
    </ligand>
</feature>
<keyword evidence="17" id="KW-1185">Reference proteome</keyword>
<feature type="domain" description="Radical SAM core" evidence="15">
    <location>
        <begin position="98"/>
        <end position="333"/>
    </location>
</feature>
<evidence type="ECO:0000256" key="4">
    <source>
        <dbReference type="ARBA" id="ARBA00022490"/>
    </source>
</evidence>
<keyword evidence="10 14" id="KW-0479">Metal-binding</keyword>
<feature type="binding site" evidence="14">
    <location>
        <begin position="218"/>
        <end position="220"/>
    </location>
    <ligand>
        <name>S-adenosyl-L-methionine</name>
        <dbReference type="ChEBI" id="CHEBI:59789"/>
    </ligand>
</feature>
<dbReference type="AlphaFoldDB" id="A0A1T4WCL8"/>
<feature type="binding site" evidence="14">
    <location>
        <position position="295"/>
    </location>
    <ligand>
        <name>S-adenosyl-L-methionine</name>
        <dbReference type="ChEBI" id="CHEBI:59789"/>
    </ligand>
</feature>
<protein>
    <recommendedName>
        <fullName evidence="14">Probable dual-specificity RNA methyltransferase RlmN</fullName>
        <ecNumber evidence="14">2.1.1.192</ecNumber>
    </recommendedName>
    <alternativeName>
        <fullName evidence="14">23S rRNA (adenine(2503)-C(2))-methyltransferase</fullName>
    </alternativeName>
    <alternativeName>
        <fullName evidence="14">23S rRNA m2A2503 methyltransferase</fullName>
    </alternativeName>
    <alternativeName>
        <fullName evidence="14">Ribosomal RNA large subunit methyltransferase N</fullName>
    </alternativeName>
    <alternativeName>
        <fullName evidence="14">tRNA (adenine(37)-C(2))-methyltransferase</fullName>
    </alternativeName>
    <alternativeName>
        <fullName evidence="14">tRNA m2A37 methyltransferase</fullName>
    </alternativeName>
</protein>
<comment type="function">
    <text evidence="14">Specifically methylates position 2 of adenine 2503 in 23S rRNA and position 2 of adenine 37 in tRNAs.</text>
</comment>
<evidence type="ECO:0000313" key="16">
    <source>
        <dbReference type="EMBL" id="SKA74778.1"/>
    </source>
</evidence>
<dbReference type="Gene3D" id="3.20.20.70">
    <property type="entry name" value="Aldolase class I"/>
    <property type="match status" value="1"/>
</dbReference>
<keyword evidence="6 14" id="KW-0489">Methyltransferase</keyword>
<evidence type="ECO:0000256" key="9">
    <source>
        <dbReference type="ARBA" id="ARBA00022694"/>
    </source>
</evidence>
<dbReference type="GO" id="GO:0070040">
    <property type="term" value="F:rRNA (adenine(2503)-C2-)-methyltransferase activity"/>
    <property type="evidence" value="ECO:0007669"/>
    <property type="project" value="UniProtKB-UniRule"/>
</dbReference>
<dbReference type="STRING" id="1121442.SAMN02745702_02034"/>
<dbReference type="EMBL" id="FUYA01000006">
    <property type="protein sequence ID" value="SKA74778.1"/>
    <property type="molecule type" value="Genomic_DNA"/>
</dbReference>
<dbReference type="GO" id="GO:0002935">
    <property type="term" value="F:tRNA (adenine(37)-C2)-methyltransferase activity"/>
    <property type="evidence" value="ECO:0007669"/>
    <property type="project" value="UniProtKB-UniRule"/>
</dbReference>
<dbReference type="InterPro" id="IPR040072">
    <property type="entry name" value="Methyltransferase_A"/>
</dbReference>
<evidence type="ECO:0000256" key="14">
    <source>
        <dbReference type="HAMAP-Rule" id="MF_01849"/>
    </source>
</evidence>
<evidence type="ECO:0000256" key="3">
    <source>
        <dbReference type="ARBA" id="ARBA00022485"/>
    </source>
</evidence>
<evidence type="ECO:0000256" key="2">
    <source>
        <dbReference type="ARBA" id="ARBA00007544"/>
    </source>
</evidence>
<dbReference type="FunFam" id="3.20.20.70:FF:000014">
    <property type="entry name" value="Probable dual-specificity RNA methyltransferase RlmN"/>
    <property type="match status" value="1"/>
</dbReference>
<dbReference type="Pfam" id="PF21016">
    <property type="entry name" value="RlmN_N"/>
    <property type="match status" value="1"/>
</dbReference>
<evidence type="ECO:0000256" key="6">
    <source>
        <dbReference type="ARBA" id="ARBA00022603"/>
    </source>
</evidence>
<evidence type="ECO:0000256" key="10">
    <source>
        <dbReference type="ARBA" id="ARBA00022723"/>
    </source>
</evidence>
<dbReference type="SFLD" id="SFLDF00275">
    <property type="entry name" value="adenosine_C2_methyltransferase"/>
    <property type="match status" value="1"/>
</dbReference>
<keyword evidence="3 14" id="KW-0004">4Fe-4S</keyword>
<evidence type="ECO:0000256" key="13">
    <source>
        <dbReference type="ARBA" id="ARBA00023157"/>
    </source>
</evidence>
<dbReference type="PROSITE" id="PS51918">
    <property type="entry name" value="RADICAL_SAM"/>
    <property type="match status" value="1"/>
</dbReference>
<organism evidence="16 17">
    <name type="scientific">Desulfobaculum bizertense DSM 18034</name>
    <dbReference type="NCBI Taxonomy" id="1121442"/>
    <lineage>
        <taxon>Bacteria</taxon>
        <taxon>Pseudomonadati</taxon>
        <taxon>Thermodesulfobacteriota</taxon>
        <taxon>Desulfovibrionia</taxon>
        <taxon>Desulfovibrionales</taxon>
        <taxon>Desulfovibrionaceae</taxon>
        <taxon>Desulfobaculum</taxon>
    </lineage>
</organism>
<comment type="catalytic activity">
    <reaction evidence="14">
        <text>adenosine(37) in tRNA + 2 reduced [2Fe-2S]-[ferredoxin] + 2 S-adenosyl-L-methionine = 2-methyladenosine(37) in tRNA + 5'-deoxyadenosine + L-methionine + 2 oxidized [2Fe-2S]-[ferredoxin] + S-adenosyl-L-homocysteine</text>
        <dbReference type="Rhea" id="RHEA:43332"/>
        <dbReference type="Rhea" id="RHEA-COMP:10000"/>
        <dbReference type="Rhea" id="RHEA-COMP:10001"/>
        <dbReference type="Rhea" id="RHEA-COMP:10162"/>
        <dbReference type="Rhea" id="RHEA-COMP:10485"/>
        <dbReference type="ChEBI" id="CHEBI:17319"/>
        <dbReference type="ChEBI" id="CHEBI:33737"/>
        <dbReference type="ChEBI" id="CHEBI:33738"/>
        <dbReference type="ChEBI" id="CHEBI:57844"/>
        <dbReference type="ChEBI" id="CHEBI:57856"/>
        <dbReference type="ChEBI" id="CHEBI:59789"/>
        <dbReference type="ChEBI" id="CHEBI:74411"/>
        <dbReference type="ChEBI" id="CHEBI:74497"/>
        <dbReference type="EC" id="2.1.1.192"/>
    </reaction>
</comment>
<dbReference type="GO" id="GO:0000049">
    <property type="term" value="F:tRNA binding"/>
    <property type="evidence" value="ECO:0007669"/>
    <property type="project" value="UniProtKB-UniRule"/>
</dbReference>
<dbReference type="SUPFAM" id="SSF102114">
    <property type="entry name" value="Radical SAM enzymes"/>
    <property type="match status" value="1"/>
</dbReference>
<keyword evidence="4 14" id="KW-0963">Cytoplasm</keyword>
<gene>
    <name evidence="14" type="primary">rlmN</name>
    <name evidence="16" type="ORF">SAMN02745702_02034</name>
</gene>
<keyword evidence="11 14" id="KW-0408">Iron</keyword>
<proteinExistence type="inferred from homology"/>
<dbReference type="SFLD" id="SFLDG01062">
    <property type="entry name" value="methyltransferase_(Class_A)"/>
    <property type="match status" value="1"/>
</dbReference>
<comment type="catalytic activity">
    <reaction evidence="14">
        <text>adenosine(2503) in 23S rRNA + 2 reduced [2Fe-2S]-[ferredoxin] + 2 S-adenosyl-L-methionine = 2-methyladenosine(2503) in 23S rRNA + 5'-deoxyadenosine + L-methionine + 2 oxidized [2Fe-2S]-[ferredoxin] + S-adenosyl-L-homocysteine</text>
        <dbReference type="Rhea" id="RHEA:42916"/>
        <dbReference type="Rhea" id="RHEA-COMP:10000"/>
        <dbReference type="Rhea" id="RHEA-COMP:10001"/>
        <dbReference type="Rhea" id="RHEA-COMP:10152"/>
        <dbReference type="Rhea" id="RHEA-COMP:10282"/>
        <dbReference type="ChEBI" id="CHEBI:17319"/>
        <dbReference type="ChEBI" id="CHEBI:33737"/>
        <dbReference type="ChEBI" id="CHEBI:33738"/>
        <dbReference type="ChEBI" id="CHEBI:57844"/>
        <dbReference type="ChEBI" id="CHEBI:57856"/>
        <dbReference type="ChEBI" id="CHEBI:59789"/>
        <dbReference type="ChEBI" id="CHEBI:74411"/>
        <dbReference type="ChEBI" id="CHEBI:74497"/>
        <dbReference type="EC" id="2.1.1.192"/>
    </reaction>
</comment>
<dbReference type="GO" id="GO:0019843">
    <property type="term" value="F:rRNA binding"/>
    <property type="evidence" value="ECO:0007669"/>
    <property type="project" value="UniProtKB-UniRule"/>
</dbReference>
<dbReference type="Gene3D" id="1.10.150.530">
    <property type="match status" value="1"/>
</dbReference>
<reference evidence="16 17" key="1">
    <citation type="submission" date="2017-02" db="EMBL/GenBank/DDBJ databases">
        <authorList>
            <person name="Peterson S.W."/>
        </authorList>
    </citation>
    <scope>NUCLEOTIDE SEQUENCE [LARGE SCALE GENOMIC DNA]</scope>
    <source>
        <strain evidence="16 17">DSM 18034</strain>
    </source>
</reference>
<dbReference type="InterPro" id="IPR013785">
    <property type="entry name" value="Aldolase_TIM"/>
</dbReference>
<keyword evidence="5 14" id="KW-0698">rRNA processing</keyword>
<dbReference type="GO" id="GO:0030488">
    <property type="term" value="P:tRNA methylation"/>
    <property type="evidence" value="ECO:0007669"/>
    <property type="project" value="UniProtKB-UniRule"/>
</dbReference>
<dbReference type="RefSeq" id="WP_078685311.1">
    <property type="nucleotide sequence ID" value="NZ_FUYA01000006.1"/>
</dbReference>
<dbReference type="GO" id="GO:0005737">
    <property type="term" value="C:cytoplasm"/>
    <property type="evidence" value="ECO:0007669"/>
    <property type="project" value="UniProtKB-SubCell"/>
</dbReference>
<evidence type="ECO:0000256" key="7">
    <source>
        <dbReference type="ARBA" id="ARBA00022679"/>
    </source>
</evidence>
<keyword evidence="13 14" id="KW-1015">Disulfide bond</keyword>
<dbReference type="PIRSF" id="PIRSF006004">
    <property type="entry name" value="CHP00048"/>
    <property type="match status" value="1"/>
</dbReference>
<evidence type="ECO:0000259" key="15">
    <source>
        <dbReference type="PROSITE" id="PS51918"/>
    </source>
</evidence>
<dbReference type="HAMAP" id="MF_01849">
    <property type="entry name" value="RNA_methyltr_RlmN"/>
    <property type="match status" value="1"/>
</dbReference>
<comment type="caution">
    <text evidence="14">Lacks conserved residue(s) required for the propagation of feature annotation.</text>
</comment>
<dbReference type="OrthoDB" id="9793973at2"/>
<evidence type="ECO:0000256" key="8">
    <source>
        <dbReference type="ARBA" id="ARBA00022691"/>
    </source>
</evidence>
<dbReference type="GO" id="GO:0070475">
    <property type="term" value="P:rRNA base methylation"/>
    <property type="evidence" value="ECO:0007669"/>
    <property type="project" value="UniProtKB-UniRule"/>
</dbReference>
<keyword evidence="8 14" id="KW-0949">S-adenosyl-L-methionine</keyword>
<evidence type="ECO:0000313" key="17">
    <source>
        <dbReference type="Proteomes" id="UP000189733"/>
    </source>
</evidence>
<feature type="active site" description="Proton acceptor" evidence="14">
    <location>
        <position position="92"/>
    </location>
</feature>
<keyword evidence="7 14" id="KW-0808">Transferase</keyword>
<evidence type="ECO:0000256" key="12">
    <source>
        <dbReference type="ARBA" id="ARBA00023014"/>
    </source>
</evidence>
<feature type="active site" description="S-methylcysteine intermediate" evidence="14">
    <location>
        <position position="338"/>
    </location>
</feature>
<name>A0A1T4WCL8_9BACT</name>
<accession>A0A1T4WCL8</accession>
<comment type="similarity">
    <text evidence="2 14">Belongs to the radical SAM superfamily. RlmN family.</text>
</comment>
<dbReference type="CDD" id="cd01335">
    <property type="entry name" value="Radical_SAM"/>
    <property type="match status" value="1"/>
</dbReference>
<feature type="binding site" evidence="14">
    <location>
        <position position="196"/>
    </location>
    <ligand>
        <name>S-adenosyl-L-methionine</name>
        <dbReference type="ChEBI" id="CHEBI:59789"/>
    </ligand>
</feature>
<dbReference type="GO" id="GO:0046872">
    <property type="term" value="F:metal ion binding"/>
    <property type="evidence" value="ECO:0007669"/>
    <property type="project" value="UniProtKB-KW"/>
</dbReference>
<dbReference type="GO" id="GO:0051539">
    <property type="term" value="F:4 iron, 4 sulfur cluster binding"/>
    <property type="evidence" value="ECO:0007669"/>
    <property type="project" value="UniProtKB-UniRule"/>
</dbReference>
<dbReference type="NCBIfam" id="TIGR00048">
    <property type="entry name" value="rRNA_mod_RlmN"/>
    <property type="match status" value="1"/>
</dbReference>
<dbReference type="InterPro" id="IPR004383">
    <property type="entry name" value="rRNA_lsu_MTrfase_RlmN/Cfr"/>
</dbReference>
<dbReference type="InterPro" id="IPR048641">
    <property type="entry name" value="RlmN_N"/>
</dbReference>
<feature type="binding site" evidence="14">
    <location>
        <position position="119"/>
    </location>
    <ligand>
        <name>[4Fe-4S] cluster</name>
        <dbReference type="ChEBI" id="CHEBI:49883"/>
        <note>4Fe-4S-S-AdoMet</note>
    </ligand>
</feature>
<comment type="miscellaneous">
    <text evidence="14">Reaction proceeds by a ping-pong mechanism involving intermediate methylation of a conserved cysteine residue.</text>
</comment>
<evidence type="ECO:0000256" key="5">
    <source>
        <dbReference type="ARBA" id="ARBA00022552"/>
    </source>
</evidence>
<dbReference type="PANTHER" id="PTHR30544:SF5">
    <property type="entry name" value="RADICAL SAM CORE DOMAIN-CONTAINING PROTEIN"/>
    <property type="match status" value="1"/>
</dbReference>
<evidence type="ECO:0000256" key="11">
    <source>
        <dbReference type="ARBA" id="ARBA00023004"/>
    </source>
</evidence>
<evidence type="ECO:0000256" key="1">
    <source>
        <dbReference type="ARBA" id="ARBA00004496"/>
    </source>
</evidence>
<dbReference type="SFLD" id="SFLDS00029">
    <property type="entry name" value="Radical_SAM"/>
    <property type="match status" value="1"/>
</dbReference>
<dbReference type="EC" id="2.1.1.192" evidence="14"/>
<dbReference type="InterPro" id="IPR058240">
    <property type="entry name" value="rSAM_sf"/>
</dbReference>
<feature type="binding site" evidence="14">
    <location>
        <begin position="164"/>
        <end position="165"/>
    </location>
    <ligand>
        <name>S-adenosyl-L-methionine</name>
        <dbReference type="ChEBI" id="CHEBI:59789"/>
    </ligand>
</feature>
<dbReference type="Proteomes" id="UP000189733">
    <property type="component" value="Unassembled WGS sequence"/>
</dbReference>
<comment type="cofactor">
    <cofactor evidence="14">
        <name>[4Fe-4S] cluster</name>
        <dbReference type="ChEBI" id="CHEBI:49883"/>
    </cofactor>
    <text evidence="14">Binds 1 [4Fe-4S] cluster. The cluster is coordinated with 3 cysteines and an exchangeable S-adenosyl-L-methionine.</text>
</comment>
<sequence length="349" mass="38893">MDTTNLLDLSIEELHETLAELGEPRFRTGQVFQWLWEKRCRNIEDMTNLSKALREKLAESAVISYPEIAETAVSSDGTVKFLLRLKDGELVETVLIPDEAYTTQCLSTQVGCTMACTFCSTGQMGFTRSMTQAEILGQILVAQDYIQQDGSLPPLRNTVFMGMGEPLLNTDAVIRSLRIMTDPKAFGFSTRKITVSSVGIPAGIQALGEAALCRLAISLHAPTQELREQIMPKAARMTPLDQLMDILDQYPLRPRERVTYEYILLRGVNDRPEHARQLAKLLGNRKAKVNLIACNPAPGDPYEAPLPEDVLTFEKILWSRDITVILRKSRGQDIAAACGQLKVQLEAQQ</sequence>